<dbReference type="PANTHER" id="PTHR31465:SF13">
    <property type="entry name" value="RTA1 DOMAIN PROTEIN-RELATED"/>
    <property type="match status" value="1"/>
</dbReference>
<feature type="transmembrane region" description="Helical" evidence="5">
    <location>
        <begin position="77"/>
        <end position="100"/>
    </location>
</feature>
<proteinExistence type="predicted"/>
<gene>
    <name evidence="6" type="ORF">K444DRAFT_658470</name>
</gene>
<dbReference type="InterPro" id="IPR007568">
    <property type="entry name" value="RTA1"/>
</dbReference>
<dbReference type="OrthoDB" id="3358017at2759"/>
<feature type="transmembrane region" description="Helical" evidence="5">
    <location>
        <begin position="47"/>
        <end position="65"/>
    </location>
</feature>
<feature type="transmembrane region" description="Helical" evidence="5">
    <location>
        <begin position="121"/>
        <end position="141"/>
    </location>
</feature>
<evidence type="ECO:0000256" key="2">
    <source>
        <dbReference type="ARBA" id="ARBA00022692"/>
    </source>
</evidence>
<name>A0A2J6TWK7_9HELO</name>
<dbReference type="AlphaFoldDB" id="A0A2J6TWK7"/>
<evidence type="ECO:0000256" key="3">
    <source>
        <dbReference type="ARBA" id="ARBA00022989"/>
    </source>
</evidence>
<evidence type="ECO:0000256" key="1">
    <source>
        <dbReference type="ARBA" id="ARBA00004141"/>
    </source>
</evidence>
<dbReference type="Pfam" id="PF04479">
    <property type="entry name" value="RTA1"/>
    <property type="match status" value="1"/>
</dbReference>
<evidence type="ECO:0000256" key="5">
    <source>
        <dbReference type="SAM" id="Phobius"/>
    </source>
</evidence>
<dbReference type="GeneID" id="36594338"/>
<keyword evidence="2 5" id="KW-0812">Transmembrane</keyword>
<dbReference type="PANTHER" id="PTHR31465">
    <property type="entry name" value="PROTEIN RTA1-RELATED"/>
    <property type="match status" value="1"/>
</dbReference>
<keyword evidence="3 5" id="KW-1133">Transmembrane helix</keyword>
<comment type="subcellular location">
    <subcellularLocation>
        <location evidence="1">Membrane</location>
        <topology evidence="1">Multi-pass membrane protein</topology>
    </subcellularLocation>
</comment>
<evidence type="ECO:0000313" key="7">
    <source>
        <dbReference type="Proteomes" id="UP000235371"/>
    </source>
</evidence>
<keyword evidence="4 5" id="KW-0472">Membrane</keyword>
<dbReference type="GO" id="GO:0016020">
    <property type="term" value="C:membrane"/>
    <property type="evidence" value="ECO:0007669"/>
    <property type="project" value="UniProtKB-SubCell"/>
</dbReference>
<feature type="transmembrane region" description="Helical" evidence="5">
    <location>
        <begin position="20"/>
        <end position="40"/>
    </location>
</feature>
<keyword evidence="7" id="KW-1185">Reference proteome</keyword>
<dbReference type="EMBL" id="KZ613740">
    <property type="protein sequence ID" value="PMD67412.1"/>
    <property type="molecule type" value="Genomic_DNA"/>
</dbReference>
<feature type="transmembrane region" description="Helical" evidence="5">
    <location>
        <begin position="243"/>
        <end position="262"/>
    </location>
</feature>
<dbReference type="Proteomes" id="UP000235371">
    <property type="component" value="Unassembled WGS sequence"/>
</dbReference>
<dbReference type="InParanoid" id="A0A2J6TWK7"/>
<feature type="transmembrane region" description="Helical" evidence="5">
    <location>
        <begin position="190"/>
        <end position="212"/>
    </location>
</feature>
<sequence>MENGQYVDGSLWFYAPTKGAPVVWALLFLISGITHAWQCIHFKCWKVTGILPWSALLFVVGYSFREYGAYHFDYIDVFIVSLVFTYAAPPLYELSNYFVLSRILYYVPYQSPIHPGRVLSTFGALSTIIEALNANGAAYVANSSLSKSKQNTGKTLLKVALCLQLGVLGCFVLLAAFFHRKCKKANILPSNLRAALTTLYISSALIGVRTIYRTAEYFSTSSLNFSDPDLVLSSITPMMRYEWFFWVFEASLMVINSCLLNARHPMRYLPRNNKIYLAEDGQTEILGAGYEDKRSFLVTFLDPFDLWGTLRGKSLGQKFWETHAEGRVVAGEPVVDSSRDQAGEAEKGRSGRRWGLIALIRNK</sequence>
<dbReference type="RefSeq" id="XP_024744316.1">
    <property type="nucleotide sequence ID" value="XM_024886261.1"/>
</dbReference>
<dbReference type="STRING" id="1095630.A0A2J6TWK7"/>
<feature type="transmembrane region" description="Helical" evidence="5">
    <location>
        <begin position="156"/>
        <end position="178"/>
    </location>
</feature>
<protein>
    <recommendedName>
        <fullName evidence="8">RTA1 domain protein</fullName>
    </recommendedName>
</protein>
<evidence type="ECO:0008006" key="8">
    <source>
        <dbReference type="Google" id="ProtNLM"/>
    </source>
</evidence>
<evidence type="ECO:0000256" key="4">
    <source>
        <dbReference type="ARBA" id="ARBA00023136"/>
    </source>
</evidence>
<evidence type="ECO:0000313" key="6">
    <source>
        <dbReference type="EMBL" id="PMD67412.1"/>
    </source>
</evidence>
<organism evidence="6 7">
    <name type="scientific">Hyaloscypha bicolor E</name>
    <dbReference type="NCBI Taxonomy" id="1095630"/>
    <lineage>
        <taxon>Eukaryota</taxon>
        <taxon>Fungi</taxon>
        <taxon>Dikarya</taxon>
        <taxon>Ascomycota</taxon>
        <taxon>Pezizomycotina</taxon>
        <taxon>Leotiomycetes</taxon>
        <taxon>Helotiales</taxon>
        <taxon>Hyaloscyphaceae</taxon>
        <taxon>Hyaloscypha</taxon>
        <taxon>Hyaloscypha bicolor</taxon>
    </lineage>
</organism>
<accession>A0A2J6TWK7</accession>
<reference evidence="6 7" key="1">
    <citation type="submission" date="2016-04" db="EMBL/GenBank/DDBJ databases">
        <title>A degradative enzymes factory behind the ericoid mycorrhizal symbiosis.</title>
        <authorList>
            <consortium name="DOE Joint Genome Institute"/>
            <person name="Martino E."/>
            <person name="Morin E."/>
            <person name="Grelet G."/>
            <person name="Kuo A."/>
            <person name="Kohler A."/>
            <person name="Daghino S."/>
            <person name="Barry K."/>
            <person name="Choi C."/>
            <person name="Cichocki N."/>
            <person name="Clum A."/>
            <person name="Copeland A."/>
            <person name="Hainaut M."/>
            <person name="Haridas S."/>
            <person name="Labutti K."/>
            <person name="Lindquist E."/>
            <person name="Lipzen A."/>
            <person name="Khouja H.-R."/>
            <person name="Murat C."/>
            <person name="Ohm R."/>
            <person name="Olson A."/>
            <person name="Spatafora J."/>
            <person name="Veneault-Fourrey C."/>
            <person name="Henrissat B."/>
            <person name="Grigoriev I."/>
            <person name="Martin F."/>
            <person name="Perotto S."/>
        </authorList>
    </citation>
    <scope>NUCLEOTIDE SEQUENCE [LARGE SCALE GENOMIC DNA]</scope>
    <source>
        <strain evidence="6 7">E</strain>
    </source>
</reference>